<name>A0A368W8D8_9BACL</name>
<dbReference type="Proteomes" id="UP000252415">
    <property type="component" value="Unassembled WGS sequence"/>
</dbReference>
<dbReference type="InterPro" id="IPR000086">
    <property type="entry name" value="NUDIX_hydrolase_dom"/>
</dbReference>
<reference evidence="2 3" key="1">
    <citation type="submission" date="2018-07" db="EMBL/GenBank/DDBJ databases">
        <title>Genomic Encyclopedia of Type Strains, Phase III (KMG-III): the genomes of soil and plant-associated and newly described type strains.</title>
        <authorList>
            <person name="Whitman W."/>
        </authorList>
    </citation>
    <scope>NUCLEOTIDE SEQUENCE [LARGE SCALE GENOMIC DNA]</scope>
    <source>
        <strain evidence="2 3">CECT 7506</strain>
    </source>
</reference>
<protein>
    <submittedName>
        <fullName evidence="2">8-oxo-dGTP diphosphatase</fullName>
    </submittedName>
</protein>
<dbReference type="CDD" id="cd18886">
    <property type="entry name" value="NUDIX_MutT_Nudt1"/>
    <property type="match status" value="1"/>
</dbReference>
<evidence type="ECO:0000313" key="2">
    <source>
        <dbReference type="EMBL" id="RCW50377.1"/>
    </source>
</evidence>
<evidence type="ECO:0000313" key="3">
    <source>
        <dbReference type="Proteomes" id="UP000252415"/>
    </source>
</evidence>
<evidence type="ECO:0000259" key="1">
    <source>
        <dbReference type="PROSITE" id="PS51462"/>
    </source>
</evidence>
<keyword evidence="3" id="KW-1185">Reference proteome</keyword>
<dbReference type="Pfam" id="PF00293">
    <property type="entry name" value="NUDIX"/>
    <property type="match status" value="1"/>
</dbReference>
<dbReference type="OrthoDB" id="9804563at2"/>
<accession>A0A368W8D8</accession>
<sequence>MLKYNICFIKRGQEILLLNREYPSWMGCWNGIGGKLELHETPRESMIREIEEETNIRDYVLHFKGIVTWTSDGSNFGGMYAYVAEVSESFEYQTPIKTVEGILDWKKIDWIMHSQNVGVASNLPETLDLMLNDSHSYDHHCVYLKGKLQEHIPTLIHPHMETDEWLREQYFQKYLLKQGFTR</sequence>
<dbReference type="PANTHER" id="PTHR43222">
    <property type="entry name" value="NUDIX HYDROLASE 23"/>
    <property type="match status" value="1"/>
</dbReference>
<dbReference type="InterPro" id="IPR015797">
    <property type="entry name" value="NUDIX_hydrolase-like_dom_sf"/>
</dbReference>
<comment type="caution">
    <text evidence="2">The sequence shown here is derived from an EMBL/GenBank/DDBJ whole genome shotgun (WGS) entry which is preliminary data.</text>
</comment>
<dbReference type="Gene3D" id="3.90.79.10">
    <property type="entry name" value="Nucleoside Triphosphate Pyrophosphohydrolase"/>
    <property type="match status" value="1"/>
</dbReference>
<dbReference type="SUPFAM" id="SSF55811">
    <property type="entry name" value="Nudix"/>
    <property type="match status" value="1"/>
</dbReference>
<dbReference type="PANTHER" id="PTHR43222:SF2">
    <property type="entry name" value="NUDIX HYDROLASE 23, CHLOROPLASTIC"/>
    <property type="match status" value="1"/>
</dbReference>
<dbReference type="EMBL" id="QPJD01000003">
    <property type="protein sequence ID" value="RCW50377.1"/>
    <property type="molecule type" value="Genomic_DNA"/>
</dbReference>
<dbReference type="PROSITE" id="PS51462">
    <property type="entry name" value="NUDIX"/>
    <property type="match status" value="1"/>
</dbReference>
<dbReference type="RefSeq" id="WP_114379201.1">
    <property type="nucleotide sequence ID" value="NZ_QPJD01000003.1"/>
</dbReference>
<dbReference type="AlphaFoldDB" id="A0A368W8D8"/>
<organism evidence="2 3">
    <name type="scientific">Paenibacillus prosopidis</name>
    <dbReference type="NCBI Taxonomy" id="630520"/>
    <lineage>
        <taxon>Bacteria</taxon>
        <taxon>Bacillati</taxon>
        <taxon>Bacillota</taxon>
        <taxon>Bacilli</taxon>
        <taxon>Bacillales</taxon>
        <taxon>Paenibacillaceae</taxon>
        <taxon>Paenibacillus</taxon>
    </lineage>
</organism>
<feature type="domain" description="Nudix hydrolase" evidence="1">
    <location>
        <begin position="1"/>
        <end position="131"/>
    </location>
</feature>
<proteinExistence type="predicted"/>
<gene>
    <name evidence="2" type="ORF">DFP97_103398</name>
</gene>